<evidence type="ECO:0000259" key="4">
    <source>
        <dbReference type="PROSITE" id="PS50234"/>
    </source>
</evidence>
<evidence type="ECO:0008006" key="7">
    <source>
        <dbReference type="Google" id="ProtNLM"/>
    </source>
</evidence>
<dbReference type="PROSITE" id="PS50234">
    <property type="entry name" value="VWFA"/>
    <property type="match status" value="1"/>
</dbReference>
<sequence>MAEDADVCAICLGGMVRGQAGFTAECSHAFHLSCISASVAHGNHDCPLCKAPWTVLPAVNAPPSPPSSSQQVRRTYQDDEPTVPAQPAAANNGGSGAAVALRTHCEFPALARDVAREKFAVLVHARAPSSEAARASLDLVTVLDVSGSMAGQKLALLKRAMGFVIDNLGPADRLSVVSFSNNASRLIRLARMSDAGKAAAKRAVESLYARGATNIGEGLRVAADVLDCRRHVNAVAGVMLLSDGQDSFTGANYINLMPPSLSEYNGAGVRPPAVHTFGFGTDHDAAAMHTIAEATGGTFSFIENQAIVQDAFAQCIGGLLTVVVQEARIAMTCLHTGVRVREIKSGRYDSHVDADGRAASVDVGELYADEERRFLILMDVPRAEEAEDVTGLVKVSCTYQDAATGQAATVSVDDAAVQRPVEATEVEPSMEVERERLRVATTEDMAAAREAADRGEHAEGGRILRRRLAAVKSSAHAFDDLCCEELEEEMHDFIGFVEDDKEYKTKGRACILPALARTGSSAPGWILLGLSLAAAGVRLTPLRQWRGWSRSHASSGTWQRRRQRRRGSMAEGSSSQSARAAKGNVTKNIERHKKY</sequence>
<keyword evidence="1" id="KW-0862">Zinc</keyword>
<dbReference type="InterPro" id="IPR002035">
    <property type="entry name" value="VWF_A"/>
</dbReference>
<evidence type="ECO:0000256" key="1">
    <source>
        <dbReference type="PROSITE-ProRule" id="PRU00175"/>
    </source>
</evidence>
<dbReference type="InterPro" id="IPR013083">
    <property type="entry name" value="Znf_RING/FYVE/PHD"/>
</dbReference>
<evidence type="ECO:0000313" key="6">
    <source>
        <dbReference type="Proteomes" id="UP000011116"/>
    </source>
</evidence>
<dbReference type="SUPFAM" id="SSF53300">
    <property type="entry name" value="vWA-like"/>
    <property type="match status" value="1"/>
</dbReference>
<dbReference type="GO" id="GO:0008270">
    <property type="term" value="F:zinc ion binding"/>
    <property type="evidence" value="ECO:0007669"/>
    <property type="project" value="UniProtKB-KW"/>
</dbReference>
<dbReference type="Gramene" id="HORVU.MOREX.r3.1HG0092900.1">
    <property type="protein sequence ID" value="HORVU.MOREX.r3.1HG0092900.1.CDS1"/>
    <property type="gene ID" value="HORVU.MOREX.r3.1HG0092900"/>
</dbReference>
<proteinExistence type="predicted"/>
<dbReference type="PANTHER" id="PTHR10579:SF168">
    <property type="entry name" value="VWFA DOMAIN-CONTAINING PROTEIN"/>
    <property type="match status" value="1"/>
</dbReference>
<dbReference type="InterPro" id="IPR036465">
    <property type="entry name" value="vWFA_dom_sf"/>
</dbReference>
<feature type="region of interest" description="Disordered" evidence="2">
    <location>
        <begin position="553"/>
        <end position="595"/>
    </location>
</feature>
<dbReference type="Gene3D" id="3.30.40.10">
    <property type="entry name" value="Zinc/RING finger domain, C3HC4 (zinc finger)"/>
    <property type="match status" value="1"/>
</dbReference>
<dbReference type="InterPro" id="IPR001841">
    <property type="entry name" value="Znf_RING"/>
</dbReference>
<accession>A0A8I6WFC2</accession>
<dbReference type="PROSITE" id="PS50089">
    <property type="entry name" value="ZF_RING_2"/>
    <property type="match status" value="1"/>
</dbReference>
<name>A0A8I6WFC2_HORVV</name>
<dbReference type="CDD" id="cd01466">
    <property type="entry name" value="vWA_C3HC4_type"/>
    <property type="match status" value="1"/>
</dbReference>
<keyword evidence="1" id="KW-0863">Zinc-finger</keyword>
<feature type="compositionally biased region" description="Low complexity" evidence="2">
    <location>
        <begin position="83"/>
        <end position="95"/>
    </location>
</feature>
<feature type="domain" description="RING-type" evidence="3">
    <location>
        <begin position="8"/>
        <end position="50"/>
    </location>
</feature>
<evidence type="ECO:0000256" key="2">
    <source>
        <dbReference type="SAM" id="MobiDB-lite"/>
    </source>
</evidence>
<dbReference type="EnsemblPlants" id="HORVU.MOREX.r3.1HG0092900.1">
    <property type="protein sequence ID" value="HORVU.MOREX.r3.1HG0092900.1.CDS1"/>
    <property type="gene ID" value="HORVU.MOREX.r3.1HG0092900"/>
</dbReference>
<dbReference type="InterPro" id="IPR051266">
    <property type="entry name" value="CLCR"/>
</dbReference>
<reference evidence="5" key="3">
    <citation type="submission" date="2022-01" db="UniProtKB">
        <authorList>
            <consortium name="EnsemblPlants"/>
        </authorList>
    </citation>
    <scope>IDENTIFICATION</scope>
    <source>
        <strain evidence="5">subsp. vulgare</strain>
    </source>
</reference>
<evidence type="ECO:0000313" key="5">
    <source>
        <dbReference type="EnsemblPlants" id="HORVU.MOREX.r3.1HG0092900.1.CDS1"/>
    </source>
</evidence>
<dbReference type="Pfam" id="PF00092">
    <property type="entry name" value="VWA"/>
    <property type="match status" value="1"/>
</dbReference>
<dbReference type="Proteomes" id="UP000011116">
    <property type="component" value="Chromosome 1H"/>
</dbReference>
<dbReference type="PANTHER" id="PTHR10579">
    <property type="entry name" value="CALCIUM-ACTIVATED CHLORIDE CHANNEL REGULATOR"/>
    <property type="match status" value="1"/>
</dbReference>
<reference evidence="5" key="2">
    <citation type="submission" date="2020-10" db="EMBL/GenBank/DDBJ databases">
        <authorList>
            <person name="Scholz U."/>
            <person name="Mascher M."/>
            <person name="Fiebig A."/>
        </authorList>
    </citation>
    <scope>NUCLEOTIDE SEQUENCE [LARGE SCALE GENOMIC DNA]</scope>
    <source>
        <strain evidence="5">cv. Morex</strain>
    </source>
</reference>
<dbReference type="SMART" id="SM00184">
    <property type="entry name" value="RING"/>
    <property type="match status" value="1"/>
</dbReference>
<dbReference type="SMR" id="A0A8I6WFC2"/>
<dbReference type="SMART" id="SM00327">
    <property type="entry name" value="VWA"/>
    <property type="match status" value="1"/>
</dbReference>
<organism evidence="5 6">
    <name type="scientific">Hordeum vulgare subsp. vulgare</name>
    <name type="common">Domesticated barley</name>
    <dbReference type="NCBI Taxonomy" id="112509"/>
    <lineage>
        <taxon>Eukaryota</taxon>
        <taxon>Viridiplantae</taxon>
        <taxon>Streptophyta</taxon>
        <taxon>Embryophyta</taxon>
        <taxon>Tracheophyta</taxon>
        <taxon>Spermatophyta</taxon>
        <taxon>Magnoliopsida</taxon>
        <taxon>Liliopsida</taxon>
        <taxon>Poales</taxon>
        <taxon>Poaceae</taxon>
        <taxon>BOP clade</taxon>
        <taxon>Pooideae</taxon>
        <taxon>Triticodae</taxon>
        <taxon>Triticeae</taxon>
        <taxon>Hordeinae</taxon>
        <taxon>Hordeum</taxon>
    </lineage>
</organism>
<feature type="region of interest" description="Disordered" evidence="2">
    <location>
        <begin position="60"/>
        <end position="95"/>
    </location>
</feature>
<feature type="domain" description="VWFA" evidence="4">
    <location>
        <begin position="138"/>
        <end position="323"/>
    </location>
</feature>
<dbReference type="AlphaFoldDB" id="A0A8I6WFC2"/>
<dbReference type="SUPFAM" id="SSF57850">
    <property type="entry name" value="RING/U-box"/>
    <property type="match status" value="1"/>
</dbReference>
<keyword evidence="6" id="KW-1185">Reference proteome</keyword>
<protein>
    <recommendedName>
        <fullName evidence="7">VWFA domain-containing protein</fullName>
    </recommendedName>
</protein>
<evidence type="ECO:0000259" key="3">
    <source>
        <dbReference type="PROSITE" id="PS50089"/>
    </source>
</evidence>
<dbReference type="Gene3D" id="3.40.50.410">
    <property type="entry name" value="von Willebrand factor, type A domain"/>
    <property type="match status" value="1"/>
</dbReference>
<dbReference type="Pfam" id="PF17123">
    <property type="entry name" value="zf-RING_11"/>
    <property type="match status" value="1"/>
</dbReference>
<keyword evidence="1" id="KW-0479">Metal-binding</keyword>
<reference evidence="6" key="1">
    <citation type="journal article" date="2012" name="Nature">
        <title>A physical, genetic and functional sequence assembly of the barley genome.</title>
        <authorList>
            <consortium name="The International Barley Genome Sequencing Consortium"/>
            <person name="Mayer K.F."/>
            <person name="Waugh R."/>
            <person name="Brown J.W."/>
            <person name="Schulman A."/>
            <person name="Langridge P."/>
            <person name="Platzer M."/>
            <person name="Fincher G.B."/>
            <person name="Muehlbauer G.J."/>
            <person name="Sato K."/>
            <person name="Close T.J."/>
            <person name="Wise R.P."/>
            <person name="Stein N."/>
        </authorList>
    </citation>
    <scope>NUCLEOTIDE SEQUENCE [LARGE SCALE GENOMIC DNA]</scope>
    <source>
        <strain evidence="6">cv. Morex</strain>
    </source>
</reference>